<dbReference type="RefSeq" id="WP_274053374.1">
    <property type="nucleotide sequence ID" value="NZ_CP059693.1"/>
</dbReference>
<dbReference type="InterPro" id="IPR013424">
    <property type="entry name" value="Ice-binding_C"/>
</dbReference>
<keyword evidence="1" id="KW-0732">Signal</keyword>
<evidence type="ECO:0000313" key="3">
    <source>
        <dbReference type="EMBL" id="WDE13035.1"/>
    </source>
</evidence>
<dbReference type="Pfam" id="PF07589">
    <property type="entry name" value="PEP-CTERM"/>
    <property type="match status" value="1"/>
</dbReference>
<organism evidence="3 4">
    <name type="scientific">Thalassomonas haliotis</name>
    <dbReference type="NCBI Taxonomy" id="485448"/>
    <lineage>
        <taxon>Bacteria</taxon>
        <taxon>Pseudomonadati</taxon>
        <taxon>Pseudomonadota</taxon>
        <taxon>Gammaproteobacteria</taxon>
        <taxon>Alteromonadales</taxon>
        <taxon>Colwelliaceae</taxon>
        <taxon>Thalassomonas</taxon>
    </lineage>
</organism>
<protein>
    <submittedName>
        <fullName evidence="3">PEP-CTERM sorting domain-containing protein</fullName>
    </submittedName>
</protein>
<name>A0ABY7VHR2_9GAMM</name>
<dbReference type="NCBIfam" id="TIGR02595">
    <property type="entry name" value="PEP_CTERM"/>
    <property type="match status" value="1"/>
</dbReference>
<dbReference type="Proteomes" id="UP001215231">
    <property type="component" value="Chromosome"/>
</dbReference>
<sequence length="221" mass="22530">MKLKLSHLITIGALSLAPALANASVITLDFEGVGNQAAINDFYNGGTDSQGNSGVNYGVSFGSDALGCIDSDAGGSCAFANEPTADTVMFFLSGSSVLSYDAGFDTGFSFFYTSARDVSVNVYSGVNLTGDLLGSINLSNNASDNACSGDPTGNFCNWDIGSLSFAGIARSIDFGGAANYVGFDNITFGSTNPDTEVPEPSSLAILALGVLGLASRRLKSA</sequence>
<evidence type="ECO:0000256" key="1">
    <source>
        <dbReference type="SAM" id="SignalP"/>
    </source>
</evidence>
<gene>
    <name evidence="3" type="ORF">H3N35_06155</name>
</gene>
<evidence type="ECO:0000259" key="2">
    <source>
        <dbReference type="Pfam" id="PF07589"/>
    </source>
</evidence>
<reference evidence="3 4" key="1">
    <citation type="journal article" date="2022" name="Mar. Drugs">
        <title>Bioassay-Guided Fractionation Leads to the Detection of Cholic Acid Generated by the Rare Thalassomonas sp.</title>
        <authorList>
            <person name="Pheiffer F."/>
            <person name="Schneider Y.K."/>
            <person name="Hansen E.H."/>
            <person name="Andersen J.H."/>
            <person name="Isaksson J."/>
            <person name="Busche T."/>
            <person name="R C."/>
            <person name="Kalinowski J."/>
            <person name="Zyl L.V."/>
            <person name="Trindade M."/>
        </authorList>
    </citation>
    <scope>NUCLEOTIDE SEQUENCE [LARGE SCALE GENOMIC DNA]</scope>
    <source>
        <strain evidence="3 4">A5K-61T</strain>
    </source>
</reference>
<feature type="chain" id="PRO_5047155568" evidence="1">
    <location>
        <begin position="24"/>
        <end position="221"/>
    </location>
</feature>
<accession>A0ABY7VHR2</accession>
<feature type="domain" description="Ice-binding protein C-terminal" evidence="2">
    <location>
        <begin position="197"/>
        <end position="217"/>
    </location>
</feature>
<feature type="signal peptide" evidence="1">
    <location>
        <begin position="1"/>
        <end position="23"/>
    </location>
</feature>
<evidence type="ECO:0000313" key="4">
    <source>
        <dbReference type="Proteomes" id="UP001215231"/>
    </source>
</evidence>
<keyword evidence="4" id="KW-1185">Reference proteome</keyword>
<proteinExistence type="predicted"/>
<dbReference type="EMBL" id="CP059693">
    <property type="protein sequence ID" value="WDE13035.1"/>
    <property type="molecule type" value="Genomic_DNA"/>
</dbReference>